<proteinExistence type="predicted"/>
<dbReference type="AlphaFoldDB" id="A0A5E4PM33"/>
<dbReference type="Proteomes" id="UP000324194">
    <property type="component" value="Chromosome 2"/>
</dbReference>
<protein>
    <recommendedName>
        <fullName evidence="3">DUF1284 domain-containing protein</fullName>
    </recommendedName>
</protein>
<keyword evidence="2" id="KW-1185">Reference proteome</keyword>
<dbReference type="RefSeq" id="WP_148340767.1">
    <property type="nucleotide sequence ID" value="NZ_LR699120.1"/>
</dbReference>
<dbReference type="EMBL" id="LR699120">
    <property type="protein sequence ID" value="VVC77302.1"/>
    <property type="molecule type" value="Genomic_DNA"/>
</dbReference>
<evidence type="ECO:0000313" key="2">
    <source>
        <dbReference type="Proteomes" id="UP000324194"/>
    </source>
</evidence>
<evidence type="ECO:0000313" key="1">
    <source>
        <dbReference type="EMBL" id="VVC77302.1"/>
    </source>
</evidence>
<reference evidence="1 2" key="1">
    <citation type="submission" date="2019-08" db="EMBL/GenBank/DDBJ databases">
        <authorList>
            <person name="Guy L."/>
        </authorList>
    </citation>
    <scope>NUCLEOTIDE SEQUENCE [LARGE SCALE GENOMIC DNA]</scope>
    <source>
        <strain evidence="1 2">SGT-108</strain>
    </source>
</reference>
<evidence type="ECO:0008006" key="3">
    <source>
        <dbReference type="Google" id="ProtNLM"/>
    </source>
</evidence>
<accession>A0A5E4PM33</accession>
<dbReference type="Pfam" id="PF06935">
    <property type="entry name" value="DUF1284"/>
    <property type="match status" value="1"/>
</dbReference>
<name>A0A5E4PM33_9COXI</name>
<gene>
    <name evidence="1" type="ORF">AQUSIP_26290</name>
</gene>
<dbReference type="InterPro" id="IPR009702">
    <property type="entry name" value="DUF1284"/>
</dbReference>
<dbReference type="KEGG" id="asip:AQUSIP_26290"/>
<dbReference type="OrthoDB" id="6195504at2"/>
<sequence>MSLRFRPHHFLCALCFQGRGYSPAFVANFQNIMQTLNSNQGENASIEVIDHTDSICNPCPNRTHKTCTSEEKIQTLDQSHTAALDFQPGDVITWEHAKKRIAERLTLETFHRICSPCRWKDLGICENVLTRFLLPASGSERHK</sequence>
<organism evidence="1 2">
    <name type="scientific">Aquicella siphonis</name>
    <dbReference type="NCBI Taxonomy" id="254247"/>
    <lineage>
        <taxon>Bacteria</taxon>
        <taxon>Pseudomonadati</taxon>
        <taxon>Pseudomonadota</taxon>
        <taxon>Gammaproteobacteria</taxon>
        <taxon>Legionellales</taxon>
        <taxon>Coxiellaceae</taxon>
        <taxon>Aquicella</taxon>
    </lineage>
</organism>